<dbReference type="PATRIC" id="fig|1339316.3.peg.2325"/>
<dbReference type="EMBL" id="JGDB01000106">
    <property type="protein sequence ID" value="EXY90887.1"/>
    <property type="molecule type" value="Genomic_DNA"/>
</dbReference>
<reference evidence="1 2" key="1">
    <citation type="submission" date="2014-02" db="EMBL/GenBank/DDBJ databases">
        <authorList>
            <person name="Sears C."/>
            <person name="Carroll K."/>
            <person name="Sack B.R."/>
            <person name="Qadri F."/>
            <person name="Myers L.L."/>
            <person name="Chung G.-T."/>
            <person name="Escheverria P."/>
            <person name="Fraser C.M."/>
            <person name="Sadzewicz L."/>
            <person name="Shefchek K.A."/>
            <person name="Tallon L."/>
            <person name="Das S.P."/>
            <person name="Daugherty S."/>
            <person name="Mongodin E.F."/>
        </authorList>
    </citation>
    <scope>NUCLEOTIDE SEQUENCE [LARGE SCALE GENOMIC DNA]</scope>
    <source>
        <strain evidence="2">3998T(B)3</strain>
    </source>
</reference>
<evidence type="ECO:0000313" key="2">
    <source>
        <dbReference type="Proteomes" id="UP000020773"/>
    </source>
</evidence>
<dbReference type="RefSeq" id="WP_008659742.1">
    <property type="nucleotide sequence ID" value="NZ_JGDB01000106.1"/>
</dbReference>
<evidence type="ECO:0000313" key="1">
    <source>
        <dbReference type="EMBL" id="EXY90887.1"/>
    </source>
</evidence>
<sequence length="380" mass="43645">MAKKNLVNWSDCMPLSAAIFNQHDDYFLNSIRDSIEVRTNSYNYGLLPARQNRDGENGIRISQHVTGHIEVRLKYCDAVTASGIRIQFDATETGSELVKNYSVESDTRKNITQWDIILSVDPFHRVGSGDPNPEEVPPRHPNALPSYRLFVMPKGEINVSELGAHYLTIGRIRKDAERFMVDADFIPPCTTMKSHPELQEYHAKFGNMFRSLENYSKIIIAKIHNRDNRGELGAHISLICREMLRYLATLQFTYTNKGLYNAPIDVLDSVSSLAHIMYVSFSYLSGTQKEETQKYFYEWSDVTPGSFDEQLADTLEMLYEHTDIRASMVRAYSFMYTLTELWQRLSTLEYIGQHKENIVVSERTTGNNTTGQNKTWSIMD</sequence>
<accession>A0A015U7N1</accession>
<dbReference type="AlphaFoldDB" id="A0A015U7N1"/>
<dbReference type="Proteomes" id="UP000020773">
    <property type="component" value="Unassembled WGS sequence"/>
</dbReference>
<protein>
    <recommendedName>
        <fullName evidence="3">Type VI secretion system baseplate subunit TssK</fullName>
    </recommendedName>
</protein>
<evidence type="ECO:0008006" key="3">
    <source>
        <dbReference type="Google" id="ProtNLM"/>
    </source>
</evidence>
<organism evidence="1 2">
    <name type="scientific">Bacteroides fragilis str. 3998T(B)3</name>
    <dbReference type="NCBI Taxonomy" id="1339316"/>
    <lineage>
        <taxon>Bacteria</taxon>
        <taxon>Pseudomonadati</taxon>
        <taxon>Bacteroidota</taxon>
        <taxon>Bacteroidia</taxon>
        <taxon>Bacteroidales</taxon>
        <taxon>Bacteroidaceae</taxon>
        <taxon>Bacteroides</taxon>
    </lineage>
</organism>
<comment type="caution">
    <text evidence="1">The sequence shown here is derived from an EMBL/GenBank/DDBJ whole genome shotgun (WGS) entry which is preliminary data.</text>
</comment>
<name>A0A015U7N1_BACFG</name>
<gene>
    <name evidence="1" type="ORF">M125_2420</name>
</gene>
<proteinExistence type="predicted"/>